<evidence type="ECO:0000313" key="2">
    <source>
        <dbReference type="EMBL" id="GFO29052.1"/>
    </source>
</evidence>
<feature type="region of interest" description="Disordered" evidence="1">
    <location>
        <begin position="1"/>
        <end position="56"/>
    </location>
</feature>
<dbReference type="AlphaFoldDB" id="A0AAV4CBX8"/>
<protein>
    <submittedName>
        <fullName evidence="2">Uncharacterized protein</fullName>
    </submittedName>
</protein>
<comment type="caution">
    <text evidence="2">The sequence shown here is derived from an EMBL/GenBank/DDBJ whole genome shotgun (WGS) entry which is preliminary data.</text>
</comment>
<reference evidence="2 3" key="1">
    <citation type="journal article" date="2021" name="Elife">
        <title>Chloroplast acquisition without the gene transfer in kleptoplastic sea slugs, Plakobranchus ocellatus.</title>
        <authorList>
            <person name="Maeda T."/>
            <person name="Takahashi S."/>
            <person name="Yoshida T."/>
            <person name="Shimamura S."/>
            <person name="Takaki Y."/>
            <person name="Nagai Y."/>
            <person name="Toyoda A."/>
            <person name="Suzuki Y."/>
            <person name="Arimoto A."/>
            <person name="Ishii H."/>
            <person name="Satoh N."/>
            <person name="Nishiyama T."/>
            <person name="Hasebe M."/>
            <person name="Maruyama T."/>
            <person name="Minagawa J."/>
            <person name="Obokata J."/>
            <person name="Shigenobu S."/>
        </authorList>
    </citation>
    <scope>NUCLEOTIDE SEQUENCE [LARGE SCALE GENOMIC DNA]</scope>
</reference>
<name>A0AAV4CBX8_9GAST</name>
<sequence length="91" mass="10389">MLKMRLNPVAQMNQSERKPSEKVELPHTTSQDAASATKSTDYNSSPQTINPAESASSKQLRLIKTDFYTSRYTCCIDFSLSDFFRRTKPYT</sequence>
<keyword evidence="3" id="KW-1185">Reference proteome</keyword>
<feature type="compositionally biased region" description="Polar residues" evidence="1">
    <location>
        <begin position="27"/>
        <end position="56"/>
    </location>
</feature>
<dbReference type="EMBL" id="BLXT01006119">
    <property type="protein sequence ID" value="GFO29052.1"/>
    <property type="molecule type" value="Genomic_DNA"/>
</dbReference>
<evidence type="ECO:0000256" key="1">
    <source>
        <dbReference type="SAM" id="MobiDB-lite"/>
    </source>
</evidence>
<proteinExistence type="predicted"/>
<feature type="compositionally biased region" description="Basic and acidic residues" evidence="1">
    <location>
        <begin position="15"/>
        <end position="25"/>
    </location>
</feature>
<accession>A0AAV4CBX8</accession>
<evidence type="ECO:0000313" key="3">
    <source>
        <dbReference type="Proteomes" id="UP000735302"/>
    </source>
</evidence>
<gene>
    <name evidence="2" type="ORF">PoB_005555700</name>
</gene>
<organism evidence="2 3">
    <name type="scientific">Plakobranchus ocellatus</name>
    <dbReference type="NCBI Taxonomy" id="259542"/>
    <lineage>
        <taxon>Eukaryota</taxon>
        <taxon>Metazoa</taxon>
        <taxon>Spiralia</taxon>
        <taxon>Lophotrochozoa</taxon>
        <taxon>Mollusca</taxon>
        <taxon>Gastropoda</taxon>
        <taxon>Heterobranchia</taxon>
        <taxon>Euthyneura</taxon>
        <taxon>Panpulmonata</taxon>
        <taxon>Sacoglossa</taxon>
        <taxon>Placobranchoidea</taxon>
        <taxon>Plakobranchidae</taxon>
        <taxon>Plakobranchus</taxon>
    </lineage>
</organism>
<dbReference type="Proteomes" id="UP000735302">
    <property type="component" value="Unassembled WGS sequence"/>
</dbReference>